<protein>
    <submittedName>
        <fullName evidence="1">Uncharacterized protein</fullName>
    </submittedName>
</protein>
<reference evidence="1 2" key="2">
    <citation type="submission" date="2018-03" db="EMBL/GenBank/DDBJ databases">
        <title>The ancient ancestry and fast evolution of plastids.</title>
        <authorList>
            <person name="Moore K.R."/>
            <person name="Magnabosco C."/>
            <person name="Momper L."/>
            <person name="Gold D.A."/>
            <person name="Bosak T."/>
            <person name="Fournier G.P."/>
        </authorList>
    </citation>
    <scope>NUCLEOTIDE SEQUENCE [LARGE SCALE GENOMIC DNA]</scope>
    <source>
        <strain evidence="1 2">ULC007</strain>
    </source>
</reference>
<dbReference type="Proteomes" id="UP000238634">
    <property type="component" value="Unassembled WGS sequence"/>
</dbReference>
<comment type="caution">
    <text evidence="1">The sequence shown here is derived from an EMBL/GenBank/DDBJ whole genome shotgun (WGS) entry which is preliminary data.</text>
</comment>
<evidence type="ECO:0000313" key="1">
    <source>
        <dbReference type="EMBL" id="PSB15439.1"/>
    </source>
</evidence>
<dbReference type="AlphaFoldDB" id="A0A2T1D4N2"/>
<keyword evidence="2" id="KW-1185">Reference proteome</keyword>
<name>A0A2T1D4N2_9CYAN</name>
<proteinExistence type="predicted"/>
<organism evidence="1 2">
    <name type="scientific">Phormidesmis priestleyi ULC007</name>
    <dbReference type="NCBI Taxonomy" id="1920490"/>
    <lineage>
        <taxon>Bacteria</taxon>
        <taxon>Bacillati</taxon>
        <taxon>Cyanobacteriota</taxon>
        <taxon>Cyanophyceae</taxon>
        <taxon>Leptolyngbyales</taxon>
        <taxon>Leptolyngbyaceae</taxon>
        <taxon>Phormidesmis</taxon>
    </lineage>
</organism>
<dbReference type="RefSeq" id="WP_073075101.1">
    <property type="nucleotide sequence ID" value="NZ_MPPI01000060.1"/>
</dbReference>
<dbReference type="OrthoDB" id="532570at2"/>
<sequence>MAELTCMVPIPTTLQEIDEAVRKFQVSDLDGSDLYCQWQAIRDASLEQLAIETDKNPVAGGDSY</sequence>
<gene>
    <name evidence="1" type="ORF">C7B65_24430</name>
</gene>
<reference evidence="1 2" key="1">
    <citation type="submission" date="2018-02" db="EMBL/GenBank/DDBJ databases">
        <authorList>
            <person name="Cohen D.B."/>
            <person name="Kent A.D."/>
        </authorList>
    </citation>
    <scope>NUCLEOTIDE SEQUENCE [LARGE SCALE GENOMIC DNA]</scope>
    <source>
        <strain evidence="1 2">ULC007</strain>
    </source>
</reference>
<accession>A0A2T1D4N2</accession>
<evidence type="ECO:0000313" key="2">
    <source>
        <dbReference type="Proteomes" id="UP000238634"/>
    </source>
</evidence>
<dbReference type="EMBL" id="PVWG01000061">
    <property type="protein sequence ID" value="PSB15439.1"/>
    <property type="molecule type" value="Genomic_DNA"/>
</dbReference>